<dbReference type="Pfam" id="PF01590">
    <property type="entry name" value="GAF"/>
    <property type="match status" value="1"/>
</dbReference>
<dbReference type="InterPro" id="IPR010559">
    <property type="entry name" value="Sig_transdc_His_kin_internal"/>
</dbReference>
<name>A0A411YH13_9ACTN</name>
<dbReference type="Gene3D" id="3.30.565.10">
    <property type="entry name" value="Histidine kinase-like ATPase, C-terminal domain"/>
    <property type="match status" value="1"/>
</dbReference>
<dbReference type="PANTHER" id="PTHR34220">
    <property type="entry name" value="SENSOR HISTIDINE KINASE YPDA"/>
    <property type="match status" value="1"/>
</dbReference>
<dbReference type="PROSITE" id="PS50109">
    <property type="entry name" value="HIS_KIN"/>
    <property type="match status" value="1"/>
</dbReference>
<dbReference type="Pfam" id="PF06580">
    <property type="entry name" value="His_kinase"/>
    <property type="match status" value="1"/>
</dbReference>
<evidence type="ECO:0000313" key="7">
    <source>
        <dbReference type="EMBL" id="QBI20625.1"/>
    </source>
</evidence>
<evidence type="ECO:0000313" key="8">
    <source>
        <dbReference type="Proteomes" id="UP000291469"/>
    </source>
</evidence>
<proteinExistence type="predicted"/>
<dbReference type="InterPro" id="IPR036890">
    <property type="entry name" value="HATPase_C_sf"/>
</dbReference>
<evidence type="ECO:0000256" key="1">
    <source>
        <dbReference type="ARBA" id="ARBA00000085"/>
    </source>
</evidence>
<dbReference type="SUPFAM" id="SSF55874">
    <property type="entry name" value="ATPase domain of HSP90 chaperone/DNA topoisomerase II/histidine kinase"/>
    <property type="match status" value="1"/>
</dbReference>
<dbReference type="PRINTS" id="PR00344">
    <property type="entry name" value="BCTRLSENSOR"/>
</dbReference>
<dbReference type="Proteomes" id="UP000291469">
    <property type="component" value="Chromosome"/>
</dbReference>
<keyword evidence="5" id="KW-1133">Transmembrane helix</keyword>
<dbReference type="InterPro" id="IPR003594">
    <property type="entry name" value="HATPase_dom"/>
</dbReference>
<keyword evidence="5" id="KW-0812">Transmembrane</keyword>
<dbReference type="RefSeq" id="WP_131155620.1">
    <property type="nucleotide sequence ID" value="NZ_CP036402.1"/>
</dbReference>
<dbReference type="EMBL" id="CP036402">
    <property type="protein sequence ID" value="QBI20625.1"/>
    <property type="molecule type" value="Genomic_DNA"/>
</dbReference>
<feature type="domain" description="Histidine kinase" evidence="6">
    <location>
        <begin position="333"/>
        <end position="435"/>
    </location>
</feature>
<dbReference type="AlphaFoldDB" id="A0A411YH13"/>
<keyword evidence="3" id="KW-0418">Kinase</keyword>
<dbReference type="KEGG" id="erz:ER308_14355"/>
<dbReference type="SMART" id="SM00387">
    <property type="entry name" value="HATPase_c"/>
    <property type="match status" value="1"/>
</dbReference>
<accession>A0A411YH13</accession>
<feature type="transmembrane region" description="Helical" evidence="5">
    <location>
        <begin position="36"/>
        <end position="54"/>
    </location>
</feature>
<dbReference type="SUPFAM" id="SSF55781">
    <property type="entry name" value="GAF domain-like"/>
    <property type="match status" value="1"/>
</dbReference>
<dbReference type="PANTHER" id="PTHR34220:SF7">
    <property type="entry name" value="SENSOR HISTIDINE KINASE YPDA"/>
    <property type="match status" value="1"/>
</dbReference>
<dbReference type="InterPro" id="IPR050640">
    <property type="entry name" value="Bact_2-comp_sensor_kinase"/>
</dbReference>
<organism evidence="7 8">
    <name type="scientific">Egibacter rhizosphaerae</name>
    <dbReference type="NCBI Taxonomy" id="1670831"/>
    <lineage>
        <taxon>Bacteria</taxon>
        <taxon>Bacillati</taxon>
        <taxon>Actinomycetota</taxon>
        <taxon>Nitriliruptoria</taxon>
        <taxon>Egibacterales</taxon>
        <taxon>Egibacteraceae</taxon>
        <taxon>Egibacter</taxon>
    </lineage>
</organism>
<evidence type="ECO:0000259" key="6">
    <source>
        <dbReference type="PROSITE" id="PS50109"/>
    </source>
</evidence>
<sequence>MSGTWLLAAAVGGLWALVFVATQLLVSPPLGTAPTVLGGTTLTVLVILGYPSVLRGPRGLSKAALRTTGSRRGGVEQRRLAHRDPVAVIGQGMPLRRGLTADAAERTAKLLAPLLDADAVAITSREQVLAFTGPGRDHHKPGEPPTTAATEKVLSGSRSLVLHDRAELGCPHEHCPLESATMAPLEVGGHAVGALKVYRLQPDPPTRELVEGIAGILSLHLELSELDHERQLAVDAKLDALRAQINPHFLFNTLNTITSKARTDPEETRRLLLRLSDFFRYSIRQHGQFAEFGQEYFFVRTYVSLEQARFGEQLQVRYDVDPQVLGAQVPVLVLQPLVENAIKHGLAGKVGGGTVTLRARVDPLTRRTRLQVTDDGAGMDADSLEEVLFGAEATGGIGLRNISERIETLFGDRSTMEVRSAPGQGTTVELTFPLR</sequence>
<evidence type="ECO:0000256" key="2">
    <source>
        <dbReference type="ARBA" id="ARBA00012438"/>
    </source>
</evidence>
<evidence type="ECO:0000256" key="3">
    <source>
        <dbReference type="ARBA" id="ARBA00022777"/>
    </source>
</evidence>
<protein>
    <recommendedName>
        <fullName evidence="2">histidine kinase</fullName>
        <ecNumber evidence="2">2.7.13.3</ecNumber>
    </recommendedName>
</protein>
<keyword evidence="4" id="KW-0902">Two-component regulatory system</keyword>
<dbReference type="GO" id="GO:0000155">
    <property type="term" value="F:phosphorelay sensor kinase activity"/>
    <property type="evidence" value="ECO:0007669"/>
    <property type="project" value="InterPro"/>
</dbReference>
<dbReference type="InterPro" id="IPR005467">
    <property type="entry name" value="His_kinase_dom"/>
</dbReference>
<keyword evidence="5" id="KW-0472">Membrane</keyword>
<evidence type="ECO:0000256" key="5">
    <source>
        <dbReference type="SAM" id="Phobius"/>
    </source>
</evidence>
<dbReference type="GO" id="GO:0016020">
    <property type="term" value="C:membrane"/>
    <property type="evidence" value="ECO:0007669"/>
    <property type="project" value="InterPro"/>
</dbReference>
<evidence type="ECO:0000256" key="4">
    <source>
        <dbReference type="ARBA" id="ARBA00023012"/>
    </source>
</evidence>
<dbReference type="Pfam" id="PF02518">
    <property type="entry name" value="HATPase_c"/>
    <property type="match status" value="1"/>
</dbReference>
<comment type="catalytic activity">
    <reaction evidence="1">
        <text>ATP + protein L-histidine = ADP + protein N-phospho-L-histidine.</text>
        <dbReference type="EC" id="2.7.13.3"/>
    </reaction>
</comment>
<keyword evidence="8" id="KW-1185">Reference proteome</keyword>
<dbReference type="InterPro" id="IPR003018">
    <property type="entry name" value="GAF"/>
</dbReference>
<dbReference type="OrthoDB" id="2514702at2"/>
<gene>
    <name evidence="7" type="ORF">ER308_14355</name>
</gene>
<keyword evidence="3" id="KW-0808">Transferase</keyword>
<reference evidence="7 8" key="1">
    <citation type="submission" date="2019-01" db="EMBL/GenBank/DDBJ databases">
        <title>Egibacter rhizosphaerae EGI 80759T.</title>
        <authorList>
            <person name="Chen D.-D."/>
            <person name="Tian Y."/>
            <person name="Jiao J.-Y."/>
            <person name="Zhang X.-T."/>
            <person name="Zhang Y.-G."/>
            <person name="Zhang Y."/>
            <person name="Xiao M."/>
            <person name="Shu W.-S."/>
            <person name="Li W.-J."/>
        </authorList>
    </citation>
    <scope>NUCLEOTIDE SEQUENCE [LARGE SCALE GENOMIC DNA]</scope>
    <source>
        <strain evidence="7 8">EGI 80759</strain>
    </source>
</reference>
<dbReference type="EC" id="2.7.13.3" evidence="2"/>
<dbReference type="InterPro" id="IPR004358">
    <property type="entry name" value="Sig_transdc_His_kin-like_C"/>
</dbReference>